<name>A0A090C2R7_HYAAE</name>
<feature type="chain" id="PRO_5001853380" evidence="1">
    <location>
        <begin position="21"/>
        <end position="320"/>
    </location>
</feature>
<protein>
    <submittedName>
        <fullName evidence="2">RxLR effector candidate protein</fullName>
    </submittedName>
</protein>
<evidence type="ECO:0000256" key="1">
    <source>
        <dbReference type="SAM" id="SignalP"/>
    </source>
</evidence>
<sequence length="320" mass="35496">MRVYYFTLTLCAALAGVTSPASKPPDSAIPLGSVHDAVKHQDGVHLERLRMAPGATDHEARSSVVEQLVTVVESMSTKVKAWAGRFAQHTSIERLVSVVKAWAKRLARHGRSKLLELKFNGLAKKIEEIAADDGPLRRIRVELFIKSWTEEKVDGLAKLYMDRGKGETPDAALANVLAHTFGEEAMVYVLTAETVYGWPVAEIAEGRVQSAISARWKSGKYTPGMMVGWILKAFPRFSDHVFFEPAFLKLLNTAGSGTSPNDVYEALFNHFGKSVFRFEQALNDAAVKNHYHDHEASRACVRWLISRQNVNLELSGGNYV</sequence>
<gene>
    <name evidence="2" type="primary">HaRxLL40</name>
</gene>
<keyword evidence="1" id="KW-0732">Signal</keyword>
<proteinExistence type="evidence at transcript level"/>
<evidence type="ECO:0000313" key="2">
    <source>
        <dbReference type="EMBL" id="BAP68919.1"/>
    </source>
</evidence>
<dbReference type="EMBL" id="AB922343">
    <property type="protein sequence ID" value="BAP68919.1"/>
    <property type="molecule type" value="mRNA"/>
</dbReference>
<dbReference type="AlphaFoldDB" id="A0A090C2R7"/>
<reference evidence="2" key="1">
    <citation type="journal article" date="2014" name="PLoS Pathog.">
        <title>Expression profiling during Arabidopsis/downy mildew interaction reveals a highly-expressed effector that attenuates responses to salicylic acid.</title>
        <authorList>
            <person name="Asai S."/>
            <person name="Rallapalli G."/>
            <person name="Piquerez S.J.M."/>
            <person name="Caillaud M.C."/>
            <person name="Furzer O.J."/>
            <person name="Ishaque N."/>
            <person name="Wirthmueller L."/>
            <person name="Fabro G."/>
            <person name="Shirasu K."/>
            <person name="Jones J.D.G."/>
        </authorList>
    </citation>
    <scope>NUCLEOTIDE SEQUENCE</scope>
    <source>
        <strain evidence="2">Emoy2</strain>
    </source>
</reference>
<accession>A0A090C2R7</accession>
<organism evidence="2">
    <name type="scientific">Hyaloperonospora arabidopsidis (strain Emoy2)</name>
    <name type="common">Downy mildew agent</name>
    <name type="synonym">Peronospora arabidopsidis</name>
    <dbReference type="NCBI Taxonomy" id="559515"/>
    <lineage>
        <taxon>Eukaryota</taxon>
        <taxon>Sar</taxon>
        <taxon>Stramenopiles</taxon>
        <taxon>Oomycota</taxon>
        <taxon>Peronosporomycetes</taxon>
        <taxon>Peronosporales</taxon>
        <taxon>Peronosporaceae</taxon>
        <taxon>Hyaloperonospora</taxon>
    </lineage>
</organism>
<feature type="signal peptide" evidence="1">
    <location>
        <begin position="1"/>
        <end position="20"/>
    </location>
</feature>
<feature type="non-terminal residue" evidence="2">
    <location>
        <position position="320"/>
    </location>
</feature>